<dbReference type="Proteomes" id="UP000094112">
    <property type="component" value="Unassembled WGS sequence"/>
</dbReference>
<gene>
    <name evidence="2" type="ORF">WICANDRAFT_61351</name>
</gene>
<sequence>MSFVISAERDNRPLLIPAIEPLKPSFSLELSNVPISYLLKLDLTQLKNAADFIPRERSWSQLSTTSSNSSDLFSARSSISSISSAGASDQDDGFSSGGEEEEEEEKEPSIEPILIKQSTPPKELKRTLSYEVRPSKSKRQRVGPSCDFCRSKKIKCDAHVEIMEIDVLYDLNLTKKDEIKDENLIKKYMTEDELDEGFKLIYSNEKIIKFKTCSYCLAKHQPCLYKRGYTKDDILRYNLANNIRKKKKRSKKR</sequence>
<dbReference type="OrthoDB" id="4036575at2759"/>
<dbReference type="AlphaFoldDB" id="A0A1E3P5R0"/>
<dbReference type="GO" id="GO:0008270">
    <property type="term" value="F:zinc ion binding"/>
    <property type="evidence" value="ECO:0007669"/>
    <property type="project" value="InterPro"/>
</dbReference>
<dbReference type="CDD" id="cd00067">
    <property type="entry name" value="GAL4"/>
    <property type="match status" value="1"/>
</dbReference>
<accession>A0A1E3P5R0</accession>
<evidence type="ECO:0000256" key="1">
    <source>
        <dbReference type="SAM" id="MobiDB-lite"/>
    </source>
</evidence>
<feature type="region of interest" description="Disordered" evidence="1">
    <location>
        <begin position="83"/>
        <end position="116"/>
    </location>
</feature>
<dbReference type="RefSeq" id="XP_019039993.1">
    <property type="nucleotide sequence ID" value="XM_019183165.1"/>
</dbReference>
<dbReference type="GO" id="GO:0000981">
    <property type="term" value="F:DNA-binding transcription factor activity, RNA polymerase II-specific"/>
    <property type="evidence" value="ECO:0007669"/>
    <property type="project" value="InterPro"/>
</dbReference>
<evidence type="ECO:0000313" key="3">
    <source>
        <dbReference type="Proteomes" id="UP000094112"/>
    </source>
</evidence>
<dbReference type="EMBL" id="KV454209">
    <property type="protein sequence ID" value="ODQ60786.1"/>
    <property type="molecule type" value="Genomic_DNA"/>
</dbReference>
<reference evidence="2 3" key="1">
    <citation type="journal article" date="2016" name="Proc. Natl. Acad. Sci. U.S.A.">
        <title>Comparative genomics of biotechnologically important yeasts.</title>
        <authorList>
            <person name="Riley R."/>
            <person name="Haridas S."/>
            <person name="Wolfe K.H."/>
            <person name="Lopes M.R."/>
            <person name="Hittinger C.T."/>
            <person name="Goeker M."/>
            <person name="Salamov A.A."/>
            <person name="Wisecaver J.H."/>
            <person name="Long T.M."/>
            <person name="Calvey C.H."/>
            <person name="Aerts A.L."/>
            <person name="Barry K.W."/>
            <person name="Choi C."/>
            <person name="Clum A."/>
            <person name="Coughlan A.Y."/>
            <person name="Deshpande S."/>
            <person name="Douglass A.P."/>
            <person name="Hanson S.J."/>
            <person name="Klenk H.-P."/>
            <person name="LaButti K.M."/>
            <person name="Lapidus A."/>
            <person name="Lindquist E.A."/>
            <person name="Lipzen A.M."/>
            <person name="Meier-Kolthoff J.P."/>
            <person name="Ohm R.A."/>
            <person name="Otillar R.P."/>
            <person name="Pangilinan J.L."/>
            <person name="Peng Y."/>
            <person name="Rokas A."/>
            <person name="Rosa C.A."/>
            <person name="Scheuner C."/>
            <person name="Sibirny A.A."/>
            <person name="Slot J.C."/>
            <person name="Stielow J.B."/>
            <person name="Sun H."/>
            <person name="Kurtzman C.P."/>
            <person name="Blackwell M."/>
            <person name="Grigoriev I.V."/>
            <person name="Jeffries T.W."/>
        </authorList>
    </citation>
    <scope>NUCLEOTIDE SEQUENCE [LARGE SCALE GENOMIC DNA]</scope>
    <source>
        <strain evidence="3">ATCC 58044 / CBS 1984 / NCYC 433 / NRRL Y-366-8</strain>
    </source>
</reference>
<evidence type="ECO:0008006" key="4">
    <source>
        <dbReference type="Google" id="ProtNLM"/>
    </source>
</evidence>
<dbReference type="InterPro" id="IPR001138">
    <property type="entry name" value="Zn2Cys6_DnaBD"/>
</dbReference>
<keyword evidence="3" id="KW-1185">Reference proteome</keyword>
<proteinExistence type="predicted"/>
<organism evidence="2 3">
    <name type="scientific">Wickerhamomyces anomalus (strain ATCC 58044 / CBS 1984 / NCYC 433 / NRRL Y-366-8)</name>
    <name type="common">Yeast</name>
    <name type="synonym">Hansenula anomala</name>
    <dbReference type="NCBI Taxonomy" id="683960"/>
    <lineage>
        <taxon>Eukaryota</taxon>
        <taxon>Fungi</taxon>
        <taxon>Dikarya</taxon>
        <taxon>Ascomycota</taxon>
        <taxon>Saccharomycotina</taxon>
        <taxon>Saccharomycetes</taxon>
        <taxon>Phaffomycetales</taxon>
        <taxon>Wickerhamomycetaceae</taxon>
        <taxon>Wickerhamomyces</taxon>
    </lineage>
</organism>
<name>A0A1E3P5R0_WICAA</name>
<dbReference type="STRING" id="683960.A0A1E3P5R0"/>
<dbReference type="SUPFAM" id="SSF57701">
    <property type="entry name" value="Zn2/Cys6 DNA-binding domain"/>
    <property type="match status" value="1"/>
</dbReference>
<dbReference type="GeneID" id="30200411"/>
<dbReference type="InterPro" id="IPR036864">
    <property type="entry name" value="Zn2-C6_fun-type_DNA-bd_sf"/>
</dbReference>
<dbReference type="Gene3D" id="4.10.240.10">
    <property type="entry name" value="Zn(2)-C6 fungal-type DNA-binding domain"/>
    <property type="match status" value="1"/>
</dbReference>
<evidence type="ECO:0000313" key="2">
    <source>
        <dbReference type="EMBL" id="ODQ60786.1"/>
    </source>
</evidence>
<protein>
    <recommendedName>
        <fullName evidence="4">Zn(2)-C6 fungal-type domain-containing protein</fullName>
    </recommendedName>
</protein>